<accession>A0A1S4BL22</accession>
<organism evidence="1 2">
    <name type="scientific">Nicotiana tabacum</name>
    <name type="common">Common tobacco</name>
    <dbReference type="NCBI Taxonomy" id="4097"/>
    <lineage>
        <taxon>Eukaryota</taxon>
        <taxon>Viridiplantae</taxon>
        <taxon>Streptophyta</taxon>
        <taxon>Embryophyta</taxon>
        <taxon>Tracheophyta</taxon>
        <taxon>Spermatophyta</taxon>
        <taxon>Magnoliopsida</taxon>
        <taxon>eudicotyledons</taxon>
        <taxon>Gunneridae</taxon>
        <taxon>Pentapetalae</taxon>
        <taxon>asterids</taxon>
        <taxon>lamiids</taxon>
        <taxon>Solanales</taxon>
        <taxon>Solanaceae</taxon>
        <taxon>Nicotianoideae</taxon>
        <taxon>Nicotianeae</taxon>
        <taxon>Nicotiana</taxon>
    </lineage>
</organism>
<dbReference type="OrthoDB" id="1938551at2759"/>
<dbReference type="AlphaFoldDB" id="A0A1S4BL22"/>
<dbReference type="RefSeq" id="XP_016489569.1">
    <property type="nucleotide sequence ID" value="XM_016634083.1"/>
</dbReference>
<dbReference type="GeneID" id="107809448"/>
<proteinExistence type="predicted"/>
<name>A0A1S4BL22_TOBAC</name>
<reference evidence="2" key="2">
    <citation type="submission" date="2025-08" db="UniProtKB">
        <authorList>
            <consortium name="RefSeq"/>
        </authorList>
    </citation>
    <scope>IDENTIFICATION</scope>
    <source>
        <tissue evidence="2">Leaf</tissue>
    </source>
</reference>
<evidence type="ECO:0000313" key="2">
    <source>
        <dbReference type="RefSeq" id="XP_016489569.1"/>
    </source>
</evidence>
<dbReference type="Proteomes" id="UP000790787">
    <property type="component" value="Chromosome 11"/>
</dbReference>
<gene>
    <name evidence="2" type="primary">LOC107809448</name>
</gene>
<dbReference type="KEGG" id="nta:107809448"/>
<dbReference type="PaxDb" id="4097-A0A1S4BL22"/>
<keyword evidence="1" id="KW-1185">Reference proteome</keyword>
<dbReference type="OMA" id="RATWIKF"/>
<sequence length="141" mass="16215">MCLEQLEKWSLIEESAMQQKSRATWIKFGDSNTKYFTVVMKEKQQQKQILEITSLTRMKLQDPRANKTEFADFYKSLMGSAATTLPTVNMLTQKYEALCLIGDHKAAGIDGYNAIFFKKVWPIIKEEVCEAVKEFFITGVL</sequence>
<reference evidence="1" key="1">
    <citation type="journal article" date="2014" name="Nat. Commun.">
        <title>The tobacco genome sequence and its comparison with those of tomato and potato.</title>
        <authorList>
            <person name="Sierro N."/>
            <person name="Battey J.N."/>
            <person name="Ouadi S."/>
            <person name="Bakaher N."/>
            <person name="Bovet L."/>
            <person name="Willig A."/>
            <person name="Goepfert S."/>
            <person name="Peitsch M.C."/>
            <person name="Ivanov N.V."/>
        </authorList>
    </citation>
    <scope>NUCLEOTIDE SEQUENCE [LARGE SCALE GENOMIC DNA]</scope>
</reference>
<protein>
    <submittedName>
        <fullName evidence="2">Uncharacterized protein LOC107809448</fullName>
    </submittedName>
</protein>
<evidence type="ECO:0000313" key="1">
    <source>
        <dbReference type="Proteomes" id="UP000790787"/>
    </source>
</evidence>